<evidence type="ECO:0000313" key="3">
    <source>
        <dbReference type="Proteomes" id="UP001165090"/>
    </source>
</evidence>
<feature type="region of interest" description="Disordered" evidence="1">
    <location>
        <begin position="87"/>
        <end position="117"/>
    </location>
</feature>
<evidence type="ECO:0000256" key="1">
    <source>
        <dbReference type="SAM" id="MobiDB-lite"/>
    </source>
</evidence>
<gene>
    <name evidence="2" type="ORF">VaNZ11_004497</name>
</gene>
<evidence type="ECO:0000313" key="2">
    <source>
        <dbReference type="EMBL" id="GLI62070.1"/>
    </source>
</evidence>
<accession>A0ABQ5RWR3</accession>
<dbReference type="EMBL" id="BSDZ01000011">
    <property type="protein sequence ID" value="GLI62070.1"/>
    <property type="molecule type" value="Genomic_DNA"/>
</dbReference>
<proteinExistence type="predicted"/>
<dbReference type="Proteomes" id="UP001165090">
    <property type="component" value="Unassembled WGS sequence"/>
</dbReference>
<organism evidence="2 3">
    <name type="scientific">Volvox africanus</name>
    <dbReference type="NCBI Taxonomy" id="51714"/>
    <lineage>
        <taxon>Eukaryota</taxon>
        <taxon>Viridiplantae</taxon>
        <taxon>Chlorophyta</taxon>
        <taxon>core chlorophytes</taxon>
        <taxon>Chlorophyceae</taxon>
        <taxon>CS clade</taxon>
        <taxon>Chlamydomonadales</taxon>
        <taxon>Volvocaceae</taxon>
        <taxon>Volvox</taxon>
    </lineage>
</organism>
<keyword evidence="3" id="KW-1185">Reference proteome</keyword>
<sequence length="217" mass="24089">GFDATAASKAAHGFEQSWLLLLLPARSMHPVNAAAANDVDAVTVMAVPPLPALCFRFNSPGEGRAFQSLMAAANRVKEAVVRRAEERQREMEQRQQRRAEGADRRQQRRKMRAQSRNQLQMVTAAAGNGALPSQPRAAEELQIADLESLLPALAPRPRAGGNRWSDDDIRVAIERYLLDPDFLALVERVEAIWDEMEEQAERQLQQPRGEEAAGCRG</sequence>
<feature type="compositionally biased region" description="Basic and acidic residues" evidence="1">
    <location>
        <begin position="87"/>
        <end position="105"/>
    </location>
</feature>
<name>A0ABQ5RWR3_9CHLO</name>
<comment type="caution">
    <text evidence="2">The sequence shown here is derived from an EMBL/GenBank/DDBJ whole genome shotgun (WGS) entry which is preliminary data.</text>
</comment>
<feature type="non-terminal residue" evidence="2">
    <location>
        <position position="1"/>
    </location>
</feature>
<reference evidence="2 3" key="1">
    <citation type="journal article" date="2023" name="IScience">
        <title>Expanded male sex-determining region conserved during the evolution of homothallism in the green alga Volvox.</title>
        <authorList>
            <person name="Yamamoto K."/>
            <person name="Matsuzaki R."/>
            <person name="Mahakham W."/>
            <person name="Heman W."/>
            <person name="Sekimoto H."/>
            <person name="Kawachi M."/>
            <person name="Minakuchi Y."/>
            <person name="Toyoda A."/>
            <person name="Nozaki H."/>
        </authorList>
    </citation>
    <scope>NUCLEOTIDE SEQUENCE [LARGE SCALE GENOMIC DNA]</scope>
    <source>
        <strain evidence="2 3">NIES-4468</strain>
    </source>
</reference>
<protein>
    <submittedName>
        <fullName evidence="2">Uncharacterized protein</fullName>
    </submittedName>
</protein>